<evidence type="ECO:0000256" key="1">
    <source>
        <dbReference type="SAM" id="Coils"/>
    </source>
</evidence>
<dbReference type="GeneID" id="28995603"/>
<dbReference type="STRING" id="763407.A0A167QIT5"/>
<proteinExistence type="predicted"/>
<dbReference type="AlphaFoldDB" id="A0A167QIT5"/>
<reference evidence="3" key="1">
    <citation type="submission" date="2015-06" db="EMBL/GenBank/DDBJ databases">
        <title>Expansion of signal transduction pathways in fungi by whole-genome duplication.</title>
        <authorList>
            <consortium name="DOE Joint Genome Institute"/>
            <person name="Corrochano L.M."/>
            <person name="Kuo A."/>
            <person name="Marcet-Houben M."/>
            <person name="Polaino S."/>
            <person name="Salamov A."/>
            <person name="Villalobos J.M."/>
            <person name="Alvarez M.I."/>
            <person name="Avalos J."/>
            <person name="Benito E.P."/>
            <person name="Benoit I."/>
            <person name="Burger G."/>
            <person name="Camino L.P."/>
            <person name="Canovas D."/>
            <person name="Cerda-Olmedo E."/>
            <person name="Cheng J.-F."/>
            <person name="Dominguez A."/>
            <person name="Elias M."/>
            <person name="Eslava A.P."/>
            <person name="Glaser F."/>
            <person name="Grimwood J."/>
            <person name="Gutierrez G."/>
            <person name="Heitman J."/>
            <person name="Henrissat B."/>
            <person name="Iturriaga E.A."/>
            <person name="Lang B.F."/>
            <person name="Lavin J.L."/>
            <person name="Lee S."/>
            <person name="Li W."/>
            <person name="Lindquist E."/>
            <person name="Lopez-Garcia S."/>
            <person name="Luque E.M."/>
            <person name="Marcos A.T."/>
            <person name="Martin J."/>
            <person name="McCluskey K."/>
            <person name="Medina H.R."/>
            <person name="Miralles-Duran A."/>
            <person name="Miyazaki A."/>
            <person name="Munoz-Torres E."/>
            <person name="Oguiza J.A."/>
            <person name="Ohm R."/>
            <person name="Olmedo M."/>
            <person name="Orejas M."/>
            <person name="Ortiz-Castellanos L."/>
            <person name="Pisabarro A.G."/>
            <person name="Rodriguez-Romero J."/>
            <person name="Ruiz-Herrera J."/>
            <person name="Ruiz-Vazquez R."/>
            <person name="Sanz C."/>
            <person name="Schackwitz W."/>
            <person name="Schmutz J."/>
            <person name="Shahriari M."/>
            <person name="Shelest E."/>
            <person name="Silva-Franco F."/>
            <person name="Soanes D."/>
            <person name="Syed K."/>
            <person name="Tagua V.G."/>
            <person name="Talbot N.J."/>
            <person name="Thon M."/>
            <person name="De vries R.P."/>
            <person name="Wiebenga A."/>
            <person name="Yadav J.S."/>
            <person name="Braun E.L."/>
            <person name="Baker S."/>
            <person name="Garre V."/>
            <person name="Horwitz B."/>
            <person name="Torres-Martinez S."/>
            <person name="Idnurm A."/>
            <person name="Herrera-Estrella A."/>
            <person name="Gabaldon T."/>
            <person name="Grigoriev I.V."/>
        </authorList>
    </citation>
    <scope>NUCLEOTIDE SEQUENCE [LARGE SCALE GENOMIC DNA]</scope>
    <source>
        <strain evidence="3">NRRL 1555(-)</strain>
    </source>
</reference>
<sequence>MNFTKGLQTSWDKITHDVKSQIARSNPLQHPDTKTLSMWIYEERDTLASIKATAYHHAEANKGLAEWLKSEQEKYPREDVRDLEDLGSKLVILLEKQTEVEEYYASKSKYQQYRQVIKSIRKREEQLTELHEKKLSLESRMNQIAKTNPGSPKVTEMQTELGNLEKEYELSKVGLQDFKRFGLREAFYLRFNAMNEYAEKTAMLAGYGKYLVDLLDVEPTPVGQEHRREYVCQDQAGTILSDALRTLDKWNPPKGDERFTLANEGLESTFRFGFEEDASMLTDEDIERHQDVVVPSLLVNGTNSSTATTISGNNDSNKNTTGVDLASIKKHTQDDQFMGTWALDEKSGQTKPLDTTPAAAAAAAAATTVSGASGGVINQMNETAGRPIVFEDDYHTARYDQLYEKMVQHENNSSVPRPYSEFKDQFGCFQGSANPFSLPSIKSDSVAKIVCPPGLEENEQYKLYYGAPPVEKFQHSYGEQNVWASEDK</sequence>
<dbReference type="FunCoup" id="A0A167QIT5">
    <property type="interactions" value="14"/>
</dbReference>
<dbReference type="PANTHER" id="PTHR31962">
    <property type="entry name" value="SPHINGOLIPID LONG CHAIN BASE-RESPONSIVE PROTEIN PIL1"/>
    <property type="match status" value="1"/>
</dbReference>
<dbReference type="EMBL" id="KV440972">
    <property type="protein sequence ID" value="OAD79760.1"/>
    <property type="molecule type" value="Genomic_DNA"/>
</dbReference>
<feature type="coiled-coil region" evidence="1">
    <location>
        <begin position="110"/>
        <end position="140"/>
    </location>
</feature>
<dbReference type="GO" id="GO:0036286">
    <property type="term" value="C:eisosome filament"/>
    <property type="evidence" value="ECO:0007669"/>
    <property type="project" value="TreeGrafter"/>
</dbReference>
<dbReference type="Gene3D" id="1.20.1270.60">
    <property type="entry name" value="Arfaptin homology (AH) domain/BAR domain"/>
    <property type="match status" value="1"/>
</dbReference>
<name>A0A167QIT5_PHYB8</name>
<dbReference type="GO" id="GO:0006897">
    <property type="term" value="P:endocytosis"/>
    <property type="evidence" value="ECO:0007669"/>
    <property type="project" value="TreeGrafter"/>
</dbReference>
<dbReference type="Pfam" id="PF13805">
    <property type="entry name" value="Pil1"/>
    <property type="match status" value="1"/>
</dbReference>
<accession>A0A167QIT5</accession>
<dbReference type="GO" id="GO:0008289">
    <property type="term" value="F:lipid binding"/>
    <property type="evidence" value="ECO:0007669"/>
    <property type="project" value="TreeGrafter"/>
</dbReference>
<keyword evidence="1" id="KW-0175">Coiled coil</keyword>
<dbReference type="InterPro" id="IPR027267">
    <property type="entry name" value="AH/BAR_dom_sf"/>
</dbReference>
<gene>
    <name evidence="2" type="ORF">PHYBLDRAFT_162820</name>
</gene>
<evidence type="ECO:0000313" key="3">
    <source>
        <dbReference type="Proteomes" id="UP000077315"/>
    </source>
</evidence>
<protein>
    <submittedName>
        <fullName evidence="2">Uncharacterized protein</fullName>
    </submittedName>
</protein>
<dbReference type="Proteomes" id="UP000077315">
    <property type="component" value="Unassembled WGS sequence"/>
</dbReference>
<dbReference type="InterPro" id="IPR028245">
    <property type="entry name" value="PIL1/LSP1"/>
</dbReference>
<keyword evidence="3" id="KW-1185">Reference proteome</keyword>
<dbReference type="PANTHER" id="PTHR31962:SF1">
    <property type="entry name" value="SPHINGOLIPID LONG CHAIN BASE-RESPONSIVE PROTEIN PIL1"/>
    <property type="match status" value="1"/>
</dbReference>
<evidence type="ECO:0000313" key="2">
    <source>
        <dbReference type="EMBL" id="OAD79760.1"/>
    </source>
</evidence>
<dbReference type="GO" id="GO:0005886">
    <property type="term" value="C:plasma membrane"/>
    <property type="evidence" value="ECO:0007669"/>
    <property type="project" value="TreeGrafter"/>
</dbReference>
<dbReference type="InParanoid" id="A0A167QIT5"/>
<dbReference type="RefSeq" id="XP_018297800.1">
    <property type="nucleotide sequence ID" value="XM_018434697.1"/>
</dbReference>
<organism evidence="2 3">
    <name type="scientific">Phycomyces blakesleeanus (strain ATCC 8743b / DSM 1359 / FGSC 10004 / NBRC 33097 / NRRL 1555)</name>
    <dbReference type="NCBI Taxonomy" id="763407"/>
    <lineage>
        <taxon>Eukaryota</taxon>
        <taxon>Fungi</taxon>
        <taxon>Fungi incertae sedis</taxon>
        <taxon>Mucoromycota</taxon>
        <taxon>Mucoromycotina</taxon>
        <taxon>Mucoromycetes</taxon>
        <taxon>Mucorales</taxon>
        <taxon>Phycomycetaceae</taxon>
        <taxon>Phycomyces</taxon>
    </lineage>
</organism>
<dbReference type="GO" id="GO:0070941">
    <property type="term" value="P:eisosome assembly"/>
    <property type="evidence" value="ECO:0007669"/>
    <property type="project" value="TreeGrafter"/>
</dbReference>
<dbReference type="VEuPathDB" id="FungiDB:PHYBLDRAFT_162820"/>
<dbReference type="OrthoDB" id="5599269at2759"/>